<dbReference type="EMBL" id="AMQQ01000021">
    <property type="protein sequence ID" value="EKJ95068.1"/>
    <property type="molecule type" value="Genomic_DNA"/>
</dbReference>
<keyword evidence="1" id="KW-0812">Transmembrane</keyword>
<keyword evidence="1" id="KW-0472">Membrane</keyword>
<organism evidence="2 3">
    <name type="scientific">Bradyrhizobium lupini HPC(L)</name>
    <dbReference type="NCBI Taxonomy" id="1229491"/>
    <lineage>
        <taxon>Bacteria</taxon>
        <taxon>Pseudomonadati</taxon>
        <taxon>Pseudomonadota</taxon>
        <taxon>Alphaproteobacteria</taxon>
        <taxon>Hyphomicrobiales</taxon>
        <taxon>Nitrobacteraceae</taxon>
        <taxon>Bradyrhizobium</taxon>
    </lineage>
</organism>
<evidence type="ECO:0008006" key="4">
    <source>
        <dbReference type="Google" id="ProtNLM"/>
    </source>
</evidence>
<keyword evidence="1" id="KW-1133">Transmembrane helix</keyword>
<accession>A0ABN0HK90</accession>
<comment type="caution">
    <text evidence="2">The sequence shown here is derived from an EMBL/GenBank/DDBJ whole genome shotgun (WGS) entry which is preliminary data.</text>
</comment>
<reference evidence="2 3" key="1">
    <citation type="journal article" date="2013" name="Genome Announc.">
        <title>Genome Sequence of Rhizobium lupini HPC(L) Isolated from Saline Desert Soil, Kutch (Gujarat).</title>
        <authorList>
            <person name="Agarwal L."/>
            <person name="Purohit H.J."/>
        </authorList>
    </citation>
    <scope>NUCLEOTIDE SEQUENCE [LARGE SCALE GENOMIC DNA]</scope>
    <source>
        <strain evidence="3">HPC(L)</strain>
    </source>
</reference>
<proteinExistence type="predicted"/>
<sequence length="68" mass="7566">MTMAKSLMQVVEERKVWSKATSDFDSVFTGAVLALGLLILVALVGVVFDIAVVSIQQWYQVIVGYWPF</sequence>
<protein>
    <recommendedName>
        <fullName evidence="4">Preprotein translocase subunit SecE</fullName>
    </recommendedName>
</protein>
<name>A0ABN0HK90_RHILU</name>
<dbReference type="Proteomes" id="UP000017668">
    <property type="component" value="Unassembled WGS sequence"/>
</dbReference>
<gene>
    <name evidence="2" type="ORF">C241_14938</name>
</gene>
<evidence type="ECO:0000256" key="1">
    <source>
        <dbReference type="SAM" id="Phobius"/>
    </source>
</evidence>
<evidence type="ECO:0000313" key="2">
    <source>
        <dbReference type="EMBL" id="EKJ95068.1"/>
    </source>
</evidence>
<feature type="transmembrane region" description="Helical" evidence="1">
    <location>
        <begin position="27"/>
        <end position="52"/>
    </location>
</feature>
<evidence type="ECO:0000313" key="3">
    <source>
        <dbReference type="Proteomes" id="UP000017668"/>
    </source>
</evidence>
<keyword evidence="3" id="KW-1185">Reference proteome</keyword>